<dbReference type="AlphaFoldDB" id="A0A9E2KVP4"/>
<evidence type="ECO:0000313" key="1">
    <source>
        <dbReference type="EMBL" id="MBU3830392.1"/>
    </source>
</evidence>
<dbReference type="EMBL" id="JAHLFK010000060">
    <property type="protein sequence ID" value="MBU3830392.1"/>
    <property type="molecule type" value="Genomic_DNA"/>
</dbReference>
<reference evidence="1" key="1">
    <citation type="journal article" date="2021" name="PeerJ">
        <title>Extensive microbial diversity within the chicken gut microbiome revealed by metagenomics and culture.</title>
        <authorList>
            <person name="Gilroy R."/>
            <person name="Ravi A."/>
            <person name="Getino M."/>
            <person name="Pursley I."/>
            <person name="Horton D.L."/>
            <person name="Alikhan N.F."/>
            <person name="Baker D."/>
            <person name="Gharbi K."/>
            <person name="Hall N."/>
            <person name="Watson M."/>
            <person name="Adriaenssens E.M."/>
            <person name="Foster-Nyarko E."/>
            <person name="Jarju S."/>
            <person name="Secka A."/>
            <person name="Antonio M."/>
            <person name="Oren A."/>
            <person name="Chaudhuri R.R."/>
            <person name="La Ragione R."/>
            <person name="Hildebrand F."/>
            <person name="Pallen M.J."/>
        </authorList>
    </citation>
    <scope>NUCLEOTIDE SEQUENCE</scope>
    <source>
        <strain evidence="1">876</strain>
    </source>
</reference>
<protein>
    <submittedName>
        <fullName evidence="1">DUF2252 domain-containing protein</fullName>
    </submittedName>
</protein>
<evidence type="ECO:0000313" key="2">
    <source>
        <dbReference type="Proteomes" id="UP000824180"/>
    </source>
</evidence>
<reference evidence="1" key="2">
    <citation type="submission" date="2021-04" db="EMBL/GenBank/DDBJ databases">
        <authorList>
            <person name="Gilroy R."/>
        </authorList>
    </citation>
    <scope>NUCLEOTIDE SEQUENCE</scope>
    <source>
        <strain evidence="1">876</strain>
    </source>
</reference>
<name>A0A9E2KVP4_9LACO</name>
<comment type="caution">
    <text evidence="1">The sequence shown here is derived from an EMBL/GenBank/DDBJ whole genome shotgun (WGS) entry which is preliminary data.</text>
</comment>
<organism evidence="1 2">
    <name type="scientific">Candidatus Limosilactobacillus merdavium</name>
    <dbReference type="NCBI Taxonomy" id="2838651"/>
    <lineage>
        <taxon>Bacteria</taxon>
        <taxon>Bacillati</taxon>
        <taxon>Bacillota</taxon>
        <taxon>Bacilli</taxon>
        <taxon>Lactobacillales</taxon>
        <taxon>Lactobacillaceae</taxon>
        <taxon>Limosilactobacillus</taxon>
    </lineage>
</organism>
<dbReference type="PANTHER" id="PTHR39441:SF1">
    <property type="entry name" value="DUF2252 DOMAIN-CONTAINING PROTEIN"/>
    <property type="match status" value="1"/>
</dbReference>
<proteinExistence type="predicted"/>
<dbReference type="Pfam" id="PF10009">
    <property type="entry name" value="DUF2252"/>
    <property type="match status" value="1"/>
</dbReference>
<accession>A0A9E2KVP4</accession>
<dbReference type="InterPro" id="IPR018721">
    <property type="entry name" value="DUF2252"/>
</dbReference>
<sequence length="463" mass="52857">MSEPTKLDIFDLKKIKINRTAKELEDAGKQQQTKVTSDELAEFIPVKRDAVKAVKAIKATESKMIQELLPLRHERMLASKFAFFRGTAELMERDLKHQYQSNIPLIICGDAHVNNYGFYASPERQLLFGLNDFDEARIGNWESDLKRLLVSAKLAGDENGFSTEQLNNVLHLITKNYRHSIKRINKLGLFDRLYSSYEIHDMMATIDTTDNSTSQMNEILKKITKKSARSNSEQIVQKMTERGQNGQLRFIDNAPRAKHVSAKRYAEIVKGFSTYRENVRQDIRIFLANFTITDIIRYSVGVGSFGTRCYLVLLTGIDGSHLVLQIKEAVPLRYNLLNLPVDEAIKNGSMAGRRIVTAQRTLQSSSDPFLASTRFAGRSYYVRQFRDMKESIKMDKLDYESFSLYCQICSSLLAMAHYQSPTAPMVRGYLKGQKKLDDGLVEWTNNYAKQVAKDYEAFKAAVN</sequence>
<dbReference type="PANTHER" id="PTHR39441">
    <property type="entry name" value="DUF2252 DOMAIN-CONTAINING PROTEIN"/>
    <property type="match status" value="1"/>
</dbReference>
<gene>
    <name evidence="1" type="ORF">H9843_05820</name>
</gene>
<dbReference type="Proteomes" id="UP000824180">
    <property type="component" value="Unassembled WGS sequence"/>
</dbReference>